<keyword evidence="2" id="KW-1185">Reference proteome</keyword>
<evidence type="ECO:0000313" key="1">
    <source>
        <dbReference type="EMBL" id="UQS93483.1"/>
    </source>
</evidence>
<sequence>MNVGYSIAAAIHLLVYRVYWAGVNVFSVTTSGRNILKGRAYTSQTTLKAPLSRVTLVMLMQFVCHAKQDSGAITGYTIACIRMQSEVTSEAHDELYAILIAK</sequence>
<accession>A0A9E7J0Q6</accession>
<organism evidence="1 2">
    <name type="scientific">Pseudomonas phage vB_Pae_Kat</name>
    <dbReference type="NCBI Taxonomy" id="2937408"/>
    <lineage>
        <taxon>Viruses</taxon>
        <taxon>Duplodnaviria</taxon>
        <taxon>Heunggongvirae</taxon>
        <taxon>Uroviricota</taxon>
        <taxon>Caudoviricetes</taxon>
        <taxon>Vandenendeviridae</taxon>
        <taxon>Skurskavirinae</taxon>
        <taxon>Pakpunavirus</taxon>
        <taxon>Pakpunavirus kat</taxon>
    </lineage>
</organism>
<protein>
    <submittedName>
        <fullName evidence="1">Uncharacterized protein</fullName>
    </submittedName>
</protein>
<reference evidence="1" key="1">
    <citation type="submission" date="2022-04" db="EMBL/GenBank/DDBJ databases">
        <authorList>
            <person name="Penziner S."/>
            <person name="Menon N.D."/>
        </authorList>
    </citation>
    <scope>NUCLEOTIDE SEQUENCE</scope>
</reference>
<dbReference type="Proteomes" id="UP001057249">
    <property type="component" value="Segment"/>
</dbReference>
<proteinExistence type="predicted"/>
<dbReference type="EMBL" id="ON361135">
    <property type="protein sequence ID" value="UQS93483.1"/>
    <property type="molecule type" value="Genomic_DNA"/>
</dbReference>
<gene>
    <name evidence="1" type="ORF">Kat_gp075</name>
</gene>
<name>A0A9E7J0Q6_9CAUD</name>
<evidence type="ECO:0000313" key="2">
    <source>
        <dbReference type="Proteomes" id="UP001057249"/>
    </source>
</evidence>